<dbReference type="EMBL" id="FJUX01000080">
    <property type="protein sequence ID" value="CZT05879.1"/>
    <property type="molecule type" value="Genomic_DNA"/>
</dbReference>
<keyword evidence="2" id="KW-1185">Reference proteome</keyword>
<name>A0A1E1L5T0_9HELO</name>
<dbReference type="AlphaFoldDB" id="A0A1E1L5T0"/>
<reference evidence="2" key="1">
    <citation type="submission" date="2016-03" db="EMBL/GenBank/DDBJ databases">
        <authorList>
            <person name="Guldener U."/>
        </authorList>
    </citation>
    <scope>NUCLEOTIDE SEQUENCE [LARGE SCALE GENOMIC DNA]</scope>
    <source>
        <strain evidence="2">04CH-RAC-A.6.1</strain>
    </source>
</reference>
<evidence type="ECO:0000313" key="1">
    <source>
        <dbReference type="EMBL" id="CZT05879.1"/>
    </source>
</evidence>
<evidence type="ECO:0000313" key="2">
    <source>
        <dbReference type="Proteomes" id="UP000178912"/>
    </source>
</evidence>
<protein>
    <submittedName>
        <fullName evidence="1">Uncharacterized protein</fullName>
    </submittedName>
</protein>
<proteinExistence type="predicted"/>
<dbReference type="Proteomes" id="UP000178912">
    <property type="component" value="Unassembled WGS sequence"/>
</dbReference>
<sequence>MDGRMMLLATGAMPCLQVRLGCLGWDHRVKDTDRTFVNSNMVSDLGGSGYEGSLRLSLSLSWVEKGSWDGFTYGFSTLPRLCWRSFVHWSVAVPGIRFPEPWPCPGQLARLPQLPILLLLCSTDHEPVKDFNPSGQCRCGSRMSVRGMRG</sequence>
<gene>
    <name evidence="1" type="ORF">RAG0_11796</name>
</gene>
<accession>A0A1E1L5T0</accession>
<organism evidence="1 2">
    <name type="scientific">Rhynchosporium agropyri</name>
    <dbReference type="NCBI Taxonomy" id="914238"/>
    <lineage>
        <taxon>Eukaryota</taxon>
        <taxon>Fungi</taxon>
        <taxon>Dikarya</taxon>
        <taxon>Ascomycota</taxon>
        <taxon>Pezizomycotina</taxon>
        <taxon>Leotiomycetes</taxon>
        <taxon>Helotiales</taxon>
        <taxon>Ploettnerulaceae</taxon>
        <taxon>Rhynchosporium</taxon>
    </lineage>
</organism>